<gene>
    <name evidence="7" type="ORF">SAMN05216463_103181</name>
</gene>
<dbReference type="InterPro" id="IPR000415">
    <property type="entry name" value="Nitroreductase-like"/>
</dbReference>
<name>A0A1M6SGS0_XYLRU</name>
<evidence type="ECO:0000256" key="2">
    <source>
        <dbReference type="ARBA" id="ARBA00007118"/>
    </source>
</evidence>
<feature type="domain" description="Nitroreductase" evidence="6">
    <location>
        <begin position="67"/>
        <end position="153"/>
    </location>
</feature>
<keyword evidence="4" id="KW-0288">FMN</keyword>
<evidence type="ECO:0000259" key="6">
    <source>
        <dbReference type="Pfam" id="PF00881"/>
    </source>
</evidence>
<comment type="similarity">
    <text evidence="2">Belongs to the nitroreductase family.</text>
</comment>
<dbReference type="PANTHER" id="PTHR43673:SF2">
    <property type="entry name" value="NITROREDUCTASE"/>
    <property type="match status" value="1"/>
</dbReference>
<comment type="cofactor">
    <cofactor evidence="1">
        <name>FMN</name>
        <dbReference type="ChEBI" id="CHEBI:58210"/>
    </cofactor>
</comment>
<dbReference type="Proteomes" id="UP000184130">
    <property type="component" value="Unassembled WGS sequence"/>
</dbReference>
<feature type="domain" description="Nitroreductase" evidence="6">
    <location>
        <begin position="13"/>
        <end position="66"/>
    </location>
</feature>
<evidence type="ECO:0000256" key="4">
    <source>
        <dbReference type="ARBA" id="ARBA00022643"/>
    </source>
</evidence>
<evidence type="ECO:0000256" key="5">
    <source>
        <dbReference type="ARBA" id="ARBA00023002"/>
    </source>
</evidence>
<evidence type="ECO:0000313" key="8">
    <source>
        <dbReference type="Proteomes" id="UP000184130"/>
    </source>
</evidence>
<evidence type="ECO:0000313" key="7">
    <source>
        <dbReference type="EMBL" id="SHK43876.1"/>
    </source>
</evidence>
<dbReference type="PANTHER" id="PTHR43673">
    <property type="entry name" value="NAD(P)H NITROREDUCTASE YDGI-RELATED"/>
    <property type="match status" value="1"/>
</dbReference>
<keyword evidence="3" id="KW-0285">Flavoprotein</keyword>
<dbReference type="SUPFAM" id="SSF55469">
    <property type="entry name" value="FMN-dependent nitroreductase-like"/>
    <property type="match status" value="1"/>
</dbReference>
<organism evidence="7 8">
    <name type="scientific">Xylanibacter ruminicola</name>
    <name type="common">Prevotella ruminicola</name>
    <dbReference type="NCBI Taxonomy" id="839"/>
    <lineage>
        <taxon>Bacteria</taxon>
        <taxon>Pseudomonadati</taxon>
        <taxon>Bacteroidota</taxon>
        <taxon>Bacteroidia</taxon>
        <taxon>Bacteroidales</taxon>
        <taxon>Prevotellaceae</taxon>
        <taxon>Xylanibacter</taxon>
    </lineage>
</organism>
<evidence type="ECO:0000256" key="3">
    <source>
        <dbReference type="ARBA" id="ARBA00022630"/>
    </source>
</evidence>
<keyword evidence="5" id="KW-0560">Oxidoreductase</keyword>
<dbReference type="Gene3D" id="3.40.109.10">
    <property type="entry name" value="NADH Oxidase"/>
    <property type="match status" value="1"/>
</dbReference>
<proteinExistence type="inferred from homology"/>
<sequence length="171" mass="19695">MIVYELMNFLELVKNRYSCRAYQSLDVEKEKLDYILECVRFAPSAVNKQPWRFHIVNGEDDKAKLQQCYNRDWFKTAPMYIVASILHDEEWVRADGKHHGDIDIAIAVEHLCLAATEQGLATCWVCNFDSVMCKELFALPENEEPAVIIPLGYAADEVKPKNRKGIDDIVK</sequence>
<evidence type="ECO:0000256" key="1">
    <source>
        <dbReference type="ARBA" id="ARBA00001917"/>
    </source>
</evidence>
<dbReference type="GO" id="GO:0016491">
    <property type="term" value="F:oxidoreductase activity"/>
    <property type="evidence" value="ECO:0007669"/>
    <property type="project" value="UniProtKB-KW"/>
</dbReference>
<dbReference type="AlphaFoldDB" id="A0A1M6SGS0"/>
<protein>
    <submittedName>
        <fullName evidence="7">Nitroreductase</fullName>
    </submittedName>
</protein>
<dbReference type="InterPro" id="IPR029479">
    <property type="entry name" value="Nitroreductase"/>
</dbReference>
<accession>A0A1M6SGS0</accession>
<dbReference type="Pfam" id="PF00881">
    <property type="entry name" value="Nitroreductase"/>
    <property type="match status" value="2"/>
</dbReference>
<dbReference type="EMBL" id="FRBD01000003">
    <property type="protein sequence ID" value="SHK43876.1"/>
    <property type="molecule type" value="Genomic_DNA"/>
</dbReference>
<dbReference type="CDD" id="cd20609">
    <property type="entry name" value="nitroreductase"/>
    <property type="match status" value="1"/>
</dbReference>
<reference evidence="7 8" key="1">
    <citation type="submission" date="2016-11" db="EMBL/GenBank/DDBJ databases">
        <authorList>
            <person name="Jaros S."/>
            <person name="Januszkiewicz K."/>
            <person name="Wedrychowicz H."/>
        </authorList>
    </citation>
    <scope>NUCLEOTIDE SEQUENCE [LARGE SCALE GENOMIC DNA]</scope>
    <source>
        <strain evidence="7 8">KHT3</strain>
    </source>
</reference>